<protein>
    <submittedName>
        <fullName evidence="1">Uncharacterized protein</fullName>
    </submittedName>
</protein>
<dbReference type="Gene3D" id="1.25.40.20">
    <property type="entry name" value="Ankyrin repeat-containing domain"/>
    <property type="match status" value="1"/>
</dbReference>
<evidence type="ECO:0000313" key="1">
    <source>
        <dbReference type="EMBL" id="GFH47598.1"/>
    </source>
</evidence>
<dbReference type="PANTHER" id="PTHR46586:SF3">
    <property type="entry name" value="ANKYRIN REPEAT-CONTAINING PROTEIN"/>
    <property type="match status" value="1"/>
</dbReference>
<reference evidence="1 2" key="1">
    <citation type="journal article" date="2021" name="Sci. Rep.">
        <title>The genome of the diatom Chaetoceros tenuissimus carries an ancient integrated fragment of an extant virus.</title>
        <authorList>
            <person name="Hongo Y."/>
            <person name="Kimura K."/>
            <person name="Takaki Y."/>
            <person name="Yoshida Y."/>
            <person name="Baba S."/>
            <person name="Kobayashi G."/>
            <person name="Nagasaki K."/>
            <person name="Hano T."/>
            <person name="Tomaru Y."/>
        </authorList>
    </citation>
    <scope>NUCLEOTIDE SEQUENCE [LARGE SCALE GENOMIC DNA]</scope>
    <source>
        <strain evidence="1 2">NIES-3715</strain>
    </source>
</reference>
<dbReference type="AlphaFoldDB" id="A0AAD3H2E8"/>
<dbReference type="SUPFAM" id="SSF140860">
    <property type="entry name" value="Pseudo ankyrin repeat-like"/>
    <property type="match status" value="3"/>
</dbReference>
<evidence type="ECO:0000313" key="2">
    <source>
        <dbReference type="Proteomes" id="UP001054902"/>
    </source>
</evidence>
<keyword evidence="2" id="KW-1185">Reference proteome</keyword>
<organism evidence="1 2">
    <name type="scientific">Chaetoceros tenuissimus</name>
    <dbReference type="NCBI Taxonomy" id="426638"/>
    <lineage>
        <taxon>Eukaryota</taxon>
        <taxon>Sar</taxon>
        <taxon>Stramenopiles</taxon>
        <taxon>Ochrophyta</taxon>
        <taxon>Bacillariophyta</taxon>
        <taxon>Coscinodiscophyceae</taxon>
        <taxon>Chaetocerotophycidae</taxon>
        <taxon>Chaetocerotales</taxon>
        <taxon>Chaetocerotaceae</taxon>
        <taxon>Chaetoceros</taxon>
    </lineage>
</organism>
<name>A0AAD3H2E8_9STRA</name>
<dbReference type="PANTHER" id="PTHR46586">
    <property type="entry name" value="ANKYRIN REPEAT-CONTAINING PROTEIN"/>
    <property type="match status" value="1"/>
</dbReference>
<dbReference type="Proteomes" id="UP001054902">
    <property type="component" value="Unassembled WGS sequence"/>
</dbReference>
<dbReference type="InterPro" id="IPR052050">
    <property type="entry name" value="SecEffector_AnkRepeat"/>
</dbReference>
<proteinExistence type="predicted"/>
<dbReference type="InterPro" id="IPR036770">
    <property type="entry name" value="Ankyrin_rpt-contain_sf"/>
</dbReference>
<dbReference type="EMBL" id="BLLK01000023">
    <property type="protein sequence ID" value="GFH47598.1"/>
    <property type="molecule type" value="Genomic_DNA"/>
</dbReference>
<comment type="caution">
    <text evidence="1">The sequence shown here is derived from an EMBL/GenBank/DDBJ whole genome shotgun (WGS) entry which is preliminary data.</text>
</comment>
<gene>
    <name evidence="1" type="ORF">CTEN210_04073</name>
</gene>
<sequence>MTSTMSNKRLKVARTSDTREKPLMSIIDLPNDLLKHCFSFVPGSYITIAPVSKQFFQNYCTVGMDDSNTVNSADTLLKIGRNKRTTADAVSSDLYLTELSFISNAPNKFMNKVCQKAIMKGRKDIIECATVFGVDFEREVFGERYRPNEDADITDSASGETHLMLGTLAEEGNLDMLKYLFERFSWLWLGDIKSSIAVEAASIKGHLHILRWFQEKVEFFTRSGYETLEIQESIDGAILNGHFHILRWLADCGTEYLSNSWYHKTAASSGSVEMIKFIQEKTHPQSNETVFAAAAESGSIEMLEYYHENNCPFDSSAYHDAFENKDKAKVIQTLKFLHQHGCRWDEKVCELAAKTDNLCALKFARSKGCPWNPNETVNSAAMSGSIEILEYCLENGCELSADLCTFAMHARDDLKALETLKWLRQRSCLWNYQTCYQAINHDNYDAFIWARNNGCEMDFKTLSLAMFNTSIPLMEHCLANKDKNRLEETRDKNDTELYKSIHISRYNSSSKTIEKLRLLRKYDIQWDASVCEMAARSEDLRVLQWLRFYKCPWNANICNIAVRRNNFELLKYAHENGCEWNKDTYAYCFESSGLRNKKMISTKPRPGLKKILKYLEENNCPRT</sequence>
<accession>A0AAD3H2E8</accession>